<dbReference type="SMART" id="SM00448">
    <property type="entry name" value="REC"/>
    <property type="match status" value="1"/>
</dbReference>
<dbReference type="PANTHER" id="PTHR43047">
    <property type="entry name" value="TWO-COMPONENT HISTIDINE PROTEIN KINASE"/>
    <property type="match status" value="1"/>
</dbReference>
<evidence type="ECO:0000256" key="5">
    <source>
        <dbReference type="ARBA" id="ARBA00022777"/>
    </source>
</evidence>
<evidence type="ECO:0000256" key="4">
    <source>
        <dbReference type="ARBA" id="ARBA00022679"/>
    </source>
</evidence>
<keyword evidence="3 6" id="KW-0597">Phosphoprotein</keyword>
<dbReference type="Pfam" id="PF00512">
    <property type="entry name" value="HisKA"/>
    <property type="match status" value="1"/>
</dbReference>
<proteinExistence type="predicted"/>
<dbReference type="FunFam" id="3.30.565.10:FF:000049">
    <property type="entry name" value="Two-component sensor histidine kinase"/>
    <property type="match status" value="1"/>
</dbReference>
<evidence type="ECO:0000313" key="10">
    <source>
        <dbReference type="EMBL" id="POF28323.1"/>
    </source>
</evidence>
<dbReference type="SMART" id="SM00388">
    <property type="entry name" value="HisKA"/>
    <property type="match status" value="1"/>
</dbReference>
<dbReference type="InterPro" id="IPR011006">
    <property type="entry name" value="CheY-like_superfamily"/>
</dbReference>
<evidence type="ECO:0000256" key="7">
    <source>
        <dbReference type="SAM" id="Coils"/>
    </source>
</evidence>
<organism evidence="10 11">
    <name type="scientific">Roseibium marinum</name>
    <dbReference type="NCBI Taxonomy" id="281252"/>
    <lineage>
        <taxon>Bacteria</taxon>
        <taxon>Pseudomonadati</taxon>
        <taxon>Pseudomonadota</taxon>
        <taxon>Alphaproteobacteria</taxon>
        <taxon>Hyphomicrobiales</taxon>
        <taxon>Stappiaceae</taxon>
        <taxon>Roseibium</taxon>
    </lineage>
</organism>
<dbReference type="InterPro" id="IPR036097">
    <property type="entry name" value="HisK_dim/P_sf"/>
</dbReference>
<dbReference type="PROSITE" id="PS50109">
    <property type="entry name" value="HIS_KIN"/>
    <property type="match status" value="1"/>
</dbReference>
<dbReference type="Gene3D" id="3.40.50.2300">
    <property type="match status" value="1"/>
</dbReference>
<reference evidence="10 11" key="1">
    <citation type="submission" date="2018-01" db="EMBL/GenBank/DDBJ databases">
        <title>Genomic Encyclopedia of Archaeal and Bacterial Type Strains, Phase II (KMG-II): from individual species to whole genera.</title>
        <authorList>
            <person name="Goeker M."/>
        </authorList>
    </citation>
    <scope>NUCLEOTIDE SEQUENCE [LARGE SCALE GENOMIC DNA]</scope>
    <source>
        <strain evidence="10 11">DSM 17023</strain>
    </source>
</reference>
<dbReference type="Pfam" id="PF02518">
    <property type="entry name" value="HATPase_c"/>
    <property type="match status" value="1"/>
</dbReference>
<dbReference type="InterPro" id="IPR036890">
    <property type="entry name" value="HATPase_C_sf"/>
</dbReference>
<dbReference type="Pfam" id="PF12860">
    <property type="entry name" value="PAS_7"/>
    <property type="match status" value="1"/>
</dbReference>
<dbReference type="Gene3D" id="1.10.287.130">
    <property type="match status" value="1"/>
</dbReference>
<feature type="coiled-coil region" evidence="7">
    <location>
        <begin position="340"/>
        <end position="374"/>
    </location>
</feature>
<dbReference type="SUPFAM" id="SSF52172">
    <property type="entry name" value="CheY-like"/>
    <property type="match status" value="1"/>
</dbReference>
<dbReference type="PANTHER" id="PTHR43047:SF9">
    <property type="entry name" value="HISTIDINE KINASE"/>
    <property type="match status" value="1"/>
</dbReference>
<evidence type="ECO:0000259" key="9">
    <source>
        <dbReference type="PROSITE" id="PS50110"/>
    </source>
</evidence>
<evidence type="ECO:0000259" key="8">
    <source>
        <dbReference type="PROSITE" id="PS50109"/>
    </source>
</evidence>
<evidence type="ECO:0000256" key="2">
    <source>
        <dbReference type="ARBA" id="ARBA00012438"/>
    </source>
</evidence>
<comment type="caution">
    <text evidence="10">The sequence shown here is derived from an EMBL/GenBank/DDBJ whole genome shotgun (WGS) entry which is preliminary data.</text>
</comment>
<dbReference type="Gene3D" id="3.30.565.10">
    <property type="entry name" value="Histidine kinase-like ATPase, C-terminal domain"/>
    <property type="match status" value="1"/>
</dbReference>
<dbReference type="CDD" id="cd00075">
    <property type="entry name" value="HATPase"/>
    <property type="match status" value="1"/>
</dbReference>
<dbReference type="InterPro" id="IPR003661">
    <property type="entry name" value="HisK_dim/P_dom"/>
</dbReference>
<dbReference type="InterPro" id="IPR004358">
    <property type="entry name" value="Sig_transdc_His_kin-like_C"/>
</dbReference>
<evidence type="ECO:0000256" key="3">
    <source>
        <dbReference type="ARBA" id="ARBA00022553"/>
    </source>
</evidence>
<dbReference type="Proteomes" id="UP000236959">
    <property type="component" value="Unassembled WGS sequence"/>
</dbReference>
<dbReference type="CDD" id="cd00156">
    <property type="entry name" value="REC"/>
    <property type="match status" value="1"/>
</dbReference>
<evidence type="ECO:0000256" key="1">
    <source>
        <dbReference type="ARBA" id="ARBA00000085"/>
    </source>
</evidence>
<dbReference type="Pfam" id="PF00072">
    <property type="entry name" value="Response_reg"/>
    <property type="match status" value="1"/>
</dbReference>
<keyword evidence="7" id="KW-0175">Coiled coil</keyword>
<keyword evidence="4" id="KW-0808">Transferase</keyword>
<dbReference type="InterPro" id="IPR005467">
    <property type="entry name" value="His_kinase_dom"/>
</dbReference>
<dbReference type="EC" id="2.7.13.3" evidence="2"/>
<protein>
    <recommendedName>
        <fullName evidence="2">histidine kinase</fullName>
        <ecNumber evidence="2">2.7.13.3</ecNumber>
    </recommendedName>
</protein>
<keyword evidence="5 10" id="KW-0418">Kinase</keyword>
<feature type="domain" description="Response regulatory" evidence="9">
    <location>
        <begin position="622"/>
        <end position="739"/>
    </location>
</feature>
<dbReference type="EMBL" id="PPCN01000015">
    <property type="protein sequence ID" value="POF28323.1"/>
    <property type="molecule type" value="Genomic_DNA"/>
</dbReference>
<dbReference type="SUPFAM" id="SSF55874">
    <property type="entry name" value="ATPase domain of HSP90 chaperone/DNA topoisomerase II/histidine kinase"/>
    <property type="match status" value="1"/>
</dbReference>
<dbReference type="CDD" id="cd00082">
    <property type="entry name" value="HisKA"/>
    <property type="match status" value="1"/>
</dbReference>
<dbReference type="GO" id="GO:0009927">
    <property type="term" value="F:histidine phosphotransfer kinase activity"/>
    <property type="evidence" value="ECO:0007669"/>
    <property type="project" value="TreeGrafter"/>
</dbReference>
<dbReference type="PROSITE" id="PS50110">
    <property type="entry name" value="RESPONSE_REGULATORY"/>
    <property type="match status" value="1"/>
</dbReference>
<dbReference type="SMART" id="SM00387">
    <property type="entry name" value="HATPase_c"/>
    <property type="match status" value="1"/>
</dbReference>
<dbReference type="InterPro" id="IPR001789">
    <property type="entry name" value="Sig_transdc_resp-reg_receiver"/>
</dbReference>
<keyword evidence="11" id="KW-1185">Reference proteome</keyword>
<dbReference type="OrthoDB" id="9764438at2"/>
<evidence type="ECO:0000313" key="11">
    <source>
        <dbReference type="Proteomes" id="UP000236959"/>
    </source>
</evidence>
<dbReference type="AlphaFoldDB" id="A0A2S3UL91"/>
<dbReference type="GO" id="GO:0005886">
    <property type="term" value="C:plasma membrane"/>
    <property type="evidence" value="ECO:0007669"/>
    <property type="project" value="TreeGrafter"/>
</dbReference>
<dbReference type="GO" id="GO:0000155">
    <property type="term" value="F:phosphorelay sensor kinase activity"/>
    <property type="evidence" value="ECO:0007669"/>
    <property type="project" value="InterPro"/>
</dbReference>
<name>A0A2S3UL91_9HYPH</name>
<dbReference type="RefSeq" id="WP_103225138.1">
    <property type="nucleotide sequence ID" value="NZ_PPCN01000015.1"/>
</dbReference>
<feature type="modified residue" description="4-aspartylphosphate" evidence="6">
    <location>
        <position position="673"/>
    </location>
</feature>
<dbReference type="InterPro" id="IPR003594">
    <property type="entry name" value="HATPase_dom"/>
</dbReference>
<feature type="domain" description="Histidine kinase" evidence="8">
    <location>
        <begin position="388"/>
        <end position="599"/>
    </location>
</feature>
<gene>
    <name evidence="10" type="ORF">CLV41_11590</name>
</gene>
<comment type="catalytic activity">
    <reaction evidence="1">
        <text>ATP + protein L-histidine = ADP + protein N-phospho-L-histidine.</text>
        <dbReference type="EC" id="2.7.13.3"/>
    </reaction>
</comment>
<evidence type="ECO:0000256" key="6">
    <source>
        <dbReference type="PROSITE-ProRule" id="PRU00169"/>
    </source>
</evidence>
<dbReference type="SUPFAM" id="SSF47384">
    <property type="entry name" value="Homodimeric domain of signal transducing histidine kinase"/>
    <property type="match status" value="1"/>
</dbReference>
<accession>A0A2S3UL91</accession>
<sequence length="767" mass="85447">MIDTNEPLEVQVEQQAKIIKALVQRAARENDVGGSAYSLFQSAITLQGEVWEKTKHLEQVLDTLGQASNQLRISEFAREQTERNLADALDAMEGGFALFTEDTLEICNTQFKNMVPDLSDKVVTGLSIGDYFSALSGSRQVISSGVPADNRVRESDNQKQAKYPSVFGLKNDRWFQITRKSASASKTVLLSTEITSIVLQNRIEKDRLIDEQAVFLNAAFEHISQGVCTFSAAGSLILGNERFRKLLRLPMQLVRKGTALSQVLEFFIRHELPAETRVATQQEFLAAVDPDCDGIERKVRLFSGELLNISIHRLPDKGFIMNVMDFTAEAQMTDLLERRVRERTIELTEANNRLRRQNQEQIRIDEQLREAKERAEEAVSSKTKFFAAASHDLLQPVNAAKLLISTMSESVENKAVAETVSRLERSFKSIESLLHALLDISRLDSTGTELTLSTFNVGEILASVQIDCMQLADEKDLRLDIVPCSLWVRSDQRYLLRSVQNLIVNAIQYTENGRILAGCRRKGSNVVLEVWDTGIGISKKDQKRIFDEFTRATPDNVGFGMGLGLSIVDRACRRLGHSVTVRSKPGVGSVFSITVPCSQPPVEIENMERSVFSKPSSDMDVIVLIVENNPDVLFATARKIEAWGGSVLTAASTAEALDQVRELGMAPDIILADYQLDGGDNGVKTIVNLRRETKSDIPAIMITANREDSLVNESLKHHFTILTKPVQLSRLRPLIDWKTRRCGAGKGDATDRFETIETAKNADKSLC</sequence>
<dbReference type="PRINTS" id="PR00344">
    <property type="entry name" value="BCTRLSENSOR"/>
</dbReference>